<evidence type="ECO:0000256" key="4">
    <source>
        <dbReference type="ARBA" id="ARBA00023163"/>
    </source>
</evidence>
<proteinExistence type="inferred from homology"/>
<evidence type="ECO:0000313" key="6">
    <source>
        <dbReference type="EMBL" id="MED7828630.1"/>
    </source>
</evidence>
<accession>A0ABU7FXF5</accession>
<evidence type="ECO:0000256" key="2">
    <source>
        <dbReference type="ARBA" id="ARBA00023015"/>
    </source>
</evidence>
<comment type="similarity">
    <text evidence="1">Belongs to the LysR transcriptional regulatory family.</text>
</comment>
<evidence type="ECO:0000256" key="3">
    <source>
        <dbReference type="ARBA" id="ARBA00023125"/>
    </source>
</evidence>
<dbReference type="Pfam" id="PF00126">
    <property type="entry name" value="HTH_1"/>
    <property type="match status" value="1"/>
</dbReference>
<dbReference type="Gene3D" id="3.40.190.10">
    <property type="entry name" value="Periplasmic binding protein-like II"/>
    <property type="match status" value="2"/>
</dbReference>
<organism evidence="6 7">
    <name type="scientific">Streptomyces chiangmaiensis</name>
    <dbReference type="NCBI Taxonomy" id="766497"/>
    <lineage>
        <taxon>Bacteria</taxon>
        <taxon>Bacillati</taxon>
        <taxon>Actinomycetota</taxon>
        <taxon>Actinomycetes</taxon>
        <taxon>Kitasatosporales</taxon>
        <taxon>Streptomycetaceae</taxon>
        <taxon>Streptomyces</taxon>
    </lineage>
</organism>
<dbReference type="SUPFAM" id="SSF46785">
    <property type="entry name" value="Winged helix' DNA-binding domain"/>
    <property type="match status" value="1"/>
</dbReference>
<evidence type="ECO:0000256" key="1">
    <source>
        <dbReference type="ARBA" id="ARBA00009437"/>
    </source>
</evidence>
<keyword evidence="4" id="KW-0804">Transcription</keyword>
<feature type="domain" description="HTH lysR-type" evidence="5">
    <location>
        <begin position="6"/>
        <end position="63"/>
    </location>
</feature>
<keyword evidence="7" id="KW-1185">Reference proteome</keyword>
<keyword evidence="3" id="KW-0238">DNA-binding</keyword>
<dbReference type="InterPro" id="IPR036390">
    <property type="entry name" value="WH_DNA-bd_sf"/>
</dbReference>
<sequence>MNLGSVDLNLLLALDALLAERNVTRAATRVGLSQPGMSSALARLRKLFGDPLLVREGTTLVATARAEALAQPVREALDIIQRALNDRLGFDPGTDECTVRVNCSDYSVLMLIGPLVRRLAVEAPGVTIQVRPRSPDPARMLLDGATDLVIEPTAIMGKVSLPSQRLYTDRWLCCVWEGNSQVGDELSLQTYLQLGHVVYSMGGHVPVAVVDTYLAQIALRRRVEFTVESFLLAPTVLEGTDLVAFVLERAVPLLQRTAAIRLLEPPLPLPPITQTLWWSPHRTTDPALAWVRAKISEIAAELDAPDA</sequence>
<gene>
    <name evidence="6" type="ORF">VXC91_44070</name>
</gene>
<evidence type="ECO:0000259" key="5">
    <source>
        <dbReference type="PROSITE" id="PS50931"/>
    </source>
</evidence>
<dbReference type="PROSITE" id="PS50931">
    <property type="entry name" value="HTH_LYSR"/>
    <property type="match status" value="1"/>
</dbReference>
<dbReference type="Pfam" id="PF03466">
    <property type="entry name" value="LysR_substrate"/>
    <property type="match status" value="1"/>
</dbReference>
<dbReference type="RefSeq" id="WP_329512963.1">
    <property type="nucleotide sequence ID" value="NZ_BAAAYZ010000031.1"/>
</dbReference>
<dbReference type="EMBL" id="JAYWVC010000443">
    <property type="protein sequence ID" value="MED7828630.1"/>
    <property type="molecule type" value="Genomic_DNA"/>
</dbReference>
<dbReference type="InterPro" id="IPR036388">
    <property type="entry name" value="WH-like_DNA-bd_sf"/>
</dbReference>
<name>A0ABU7FXF5_9ACTN</name>
<dbReference type="InterPro" id="IPR005119">
    <property type="entry name" value="LysR_subst-bd"/>
</dbReference>
<dbReference type="Proteomes" id="UP001333996">
    <property type="component" value="Unassembled WGS sequence"/>
</dbReference>
<dbReference type="PANTHER" id="PTHR30118">
    <property type="entry name" value="HTH-TYPE TRANSCRIPTIONAL REGULATOR LEUO-RELATED"/>
    <property type="match status" value="1"/>
</dbReference>
<dbReference type="InterPro" id="IPR050389">
    <property type="entry name" value="LysR-type_TF"/>
</dbReference>
<reference evidence="6" key="1">
    <citation type="submission" date="2024-01" db="EMBL/GenBank/DDBJ databases">
        <title>First draft genome sequence data of TA4-1, the type strain of Gram-positive actinobacterium Streptomyces chiangmaiensis.</title>
        <authorList>
            <person name="Yasawong M."/>
            <person name="Nantapong N."/>
        </authorList>
    </citation>
    <scope>NUCLEOTIDE SEQUENCE</scope>
    <source>
        <strain evidence="6">TA4-1</strain>
    </source>
</reference>
<dbReference type="Gene3D" id="1.10.10.10">
    <property type="entry name" value="Winged helix-like DNA-binding domain superfamily/Winged helix DNA-binding domain"/>
    <property type="match status" value="1"/>
</dbReference>
<dbReference type="PRINTS" id="PR00039">
    <property type="entry name" value="HTHLYSR"/>
</dbReference>
<evidence type="ECO:0000313" key="7">
    <source>
        <dbReference type="Proteomes" id="UP001333996"/>
    </source>
</evidence>
<dbReference type="InterPro" id="IPR000847">
    <property type="entry name" value="LysR_HTH_N"/>
</dbReference>
<dbReference type="SUPFAM" id="SSF53850">
    <property type="entry name" value="Periplasmic binding protein-like II"/>
    <property type="match status" value="1"/>
</dbReference>
<protein>
    <submittedName>
        <fullName evidence="6">LysR substrate-binding domain-containing protein</fullName>
    </submittedName>
</protein>
<comment type="caution">
    <text evidence="6">The sequence shown here is derived from an EMBL/GenBank/DDBJ whole genome shotgun (WGS) entry which is preliminary data.</text>
</comment>
<dbReference type="PANTHER" id="PTHR30118:SF15">
    <property type="entry name" value="TRANSCRIPTIONAL REGULATORY PROTEIN"/>
    <property type="match status" value="1"/>
</dbReference>
<keyword evidence="2" id="KW-0805">Transcription regulation</keyword>